<dbReference type="Gene3D" id="2.40.40.10">
    <property type="entry name" value="RlpA-like domain"/>
    <property type="match status" value="1"/>
</dbReference>
<evidence type="ECO:0000256" key="3">
    <source>
        <dbReference type="SAM" id="Phobius"/>
    </source>
</evidence>
<evidence type="ECO:0008006" key="6">
    <source>
        <dbReference type="Google" id="ProtNLM"/>
    </source>
</evidence>
<feature type="region of interest" description="Disordered" evidence="2">
    <location>
        <begin position="144"/>
        <end position="210"/>
    </location>
</feature>
<dbReference type="InterPro" id="IPR036908">
    <property type="entry name" value="RlpA-like_sf"/>
</dbReference>
<keyword evidence="1" id="KW-0732">Signal</keyword>
<feature type="compositionally biased region" description="Pro residues" evidence="2">
    <location>
        <begin position="167"/>
        <end position="184"/>
    </location>
</feature>
<reference evidence="4" key="1">
    <citation type="journal article" date="2023" name="BMC Genomics">
        <title>Chromosome-level genome assemblies of Cutaneotrichosporon spp. (Trichosporonales, Basidiomycota) reveal imbalanced evolution between nucleotide sequences and chromosome synteny.</title>
        <authorList>
            <person name="Kobayashi Y."/>
            <person name="Kayamori A."/>
            <person name="Aoki K."/>
            <person name="Shiwa Y."/>
            <person name="Matsutani M."/>
            <person name="Fujita N."/>
            <person name="Sugita T."/>
            <person name="Iwasaki W."/>
            <person name="Tanaka N."/>
            <person name="Takashima M."/>
        </authorList>
    </citation>
    <scope>NUCLEOTIDE SEQUENCE</scope>
    <source>
        <strain evidence="4">HIS019</strain>
    </source>
</reference>
<protein>
    <recommendedName>
        <fullName evidence="6">Barwin-like endoglucanase</fullName>
    </recommendedName>
</protein>
<feature type="transmembrane region" description="Helical" evidence="3">
    <location>
        <begin position="29"/>
        <end position="49"/>
    </location>
</feature>
<dbReference type="PANTHER" id="PTHR31836">
    <property type="match status" value="1"/>
</dbReference>
<keyword evidence="3" id="KW-0472">Membrane</keyword>
<evidence type="ECO:0000256" key="2">
    <source>
        <dbReference type="SAM" id="MobiDB-lite"/>
    </source>
</evidence>
<dbReference type="KEGG" id="ccac:CcaHIS019_0408440"/>
<proteinExistence type="predicted"/>
<dbReference type="InterPro" id="IPR051477">
    <property type="entry name" value="Expansin_CellWall"/>
</dbReference>
<accession>A0AA48QW36</accession>
<keyword evidence="3" id="KW-0812">Transmembrane</keyword>
<dbReference type="Proteomes" id="UP001233271">
    <property type="component" value="Chromosome 4"/>
</dbReference>
<gene>
    <name evidence="4" type="ORF">CcaverHIS019_0408440</name>
</gene>
<feature type="compositionally biased region" description="Low complexity" evidence="2">
    <location>
        <begin position="185"/>
        <end position="210"/>
    </location>
</feature>
<dbReference type="RefSeq" id="XP_060457289.1">
    <property type="nucleotide sequence ID" value="XM_060600724.1"/>
</dbReference>
<evidence type="ECO:0000256" key="1">
    <source>
        <dbReference type="ARBA" id="ARBA00022729"/>
    </source>
</evidence>
<dbReference type="SUPFAM" id="SSF50685">
    <property type="entry name" value="Barwin-like endoglucanases"/>
    <property type="match status" value="1"/>
</dbReference>
<sequence length="300" mass="30275">MTNLSIVSPCRLESRAYLHFLLLSLPQNMFALFYLVSFVLAALALAAPVPHAKRFDGKATYYEAGLGACGGVNTGADKIVALNAQQWDGGAHCGKTITITEGGKSAQATIVDLCPGCPYGALDLSESLFTNFHDTGKGVFQLSWTFNDGSGGGGNSDPKPAPEEPKPTPTPTPEPTPTPAPAPEQPKTTETPSSASETPSSSADSPSVSVSSAPVISSSVLSSILSNSTTVSSTLSTNSTLLASSTANSTALLPTPSTAAPVSAGDAAIINDSPNPEGTLADLGGLVASLGRIVVLGATA</sequence>
<dbReference type="CDD" id="cd22191">
    <property type="entry name" value="DPBB_RlpA_EXP_N-like"/>
    <property type="match status" value="1"/>
</dbReference>
<evidence type="ECO:0000313" key="5">
    <source>
        <dbReference type="Proteomes" id="UP001233271"/>
    </source>
</evidence>
<keyword evidence="5" id="KW-1185">Reference proteome</keyword>
<name>A0AA48QW36_9TREE</name>
<dbReference type="GeneID" id="85495894"/>
<dbReference type="AlphaFoldDB" id="A0AA48QW36"/>
<dbReference type="PANTHER" id="PTHR31836:SF28">
    <property type="entry name" value="SRCR DOMAIN-CONTAINING PROTEIN-RELATED"/>
    <property type="match status" value="1"/>
</dbReference>
<organism evidence="4 5">
    <name type="scientific">Cutaneotrichosporon cavernicola</name>
    <dbReference type="NCBI Taxonomy" id="279322"/>
    <lineage>
        <taxon>Eukaryota</taxon>
        <taxon>Fungi</taxon>
        <taxon>Dikarya</taxon>
        <taxon>Basidiomycota</taxon>
        <taxon>Agaricomycotina</taxon>
        <taxon>Tremellomycetes</taxon>
        <taxon>Trichosporonales</taxon>
        <taxon>Trichosporonaceae</taxon>
        <taxon>Cutaneotrichosporon</taxon>
    </lineage>
</organism>
<evidence type="ECO:0000313" key="4">
    <source>
        <dbReference type="EMBL" id="BEI92024.1"/>
    </source>
</evidence>
<dbReference type="EMBL" id="AP028215">
    <property type="protein sequence ID" value="BEI92024.1"/>
    <property type="molecule type" value="Genomic_DNA"/>
</dbReference>
<keyword evidence="3" id="KW-1133">Transmembrane helix</keyword>